<evidence type="ECO:0000313" key="2">
    <source>
        <dbReference type="EMBL" id="PWI67453.1"/>
    </source>
</evidence>
<keyword evidence="1" id="KW-0472">Membrane</keyword>
<keyword evidence="1" id="KW-1133">Transmembrane helix</keyword>
<evidence type="ECO:0000313" key="3">
    <source>
        <dbReference type="Proteomes" id="UP000245956"/>
    </source>
</evidence>
<organism evidence="2 3">
    <name type="scientific">Purpureocillium lilacinum</name>
    <name type="common">Paecilomyces lilacinus</name>
    <dbReference type="NCBI Taxonomy" id="33203"/>
    <lineage>
        <taxon>Eukaryota</taxon>
        <taxon>Fungi</taxon>
        <taxon>Dikarya</taxon>
        <taxon>Ascomycota</taxon>
        <taxon>Pezizomycotina</taxon>
        <taxon>Sordariomycetes</taxon>
        <taxon>Hypocreomycetidae</taxon>
        <taxon>Hypocreales</taxon>
        <taxon>Ophiocordycipitaceae</taxon>
        <taxon>Purpureocillium</taxon>
    </lineage>
</organism>
<dbReference type="EMBL" id="LCWV01000018">
    <property type="protein sequence ID" value="PWI67453.1"/>
    <property type="molecule type" value="Genomic_DNA"/>
</dbReference>
<sequence length="172" mass="19060">MHPSPSLDAAVIQAARNNFTIAESDHRHFARCWAHQTCGGCLDETKCSWCPYTWSCVPNSYMIPLLAPAYQADICPHPAERWELRSQPFGCGVSSTTSLTAFVSIAATLAVAVFVLLNAVAVMRWRRYTKQTPHWRDGWGQRWRKALAPARDQERAPLLSNAEGVPAGHGSP</sequence>
<accession>A0A2U3DYY0</accession>
<feature type="transmembrane region" description="Helical" evidence="1">
    <location>
        <begin position="99"/>
        <end position="121"/>
    </location>
</feature>
<comment type="caution">
    <text evidence="2">The sequence shown here is derived from an EMBL/GenBank/DDBJ whole genome shotgun (WGS) entry which is preliminary data.</text>
</comment>
<keyword evidence="1" id="KW-0812">Transmembrane</keyword>
<gene>
    <name evidence="2" type="ORF">PCL_02807</name>
</gene>
<name>A0A2U3DYY0_PURLI</name>
<reference evidence="2 3" key="1">
    <citation type="journal article" date="2016" name="Front. Microbiol.">
        <title>Genome and transcriptome sequences reveal the specific parasitism of the nematophagous Purpureocillium lilacinum 36-1.</title>
        <authorList>
            <person name="Xie J."/>
            <person name="Li S."/>
            <person name="Mo C."/>
            <person name="Xiao X."/>
            <person name="Peng D."/>
            <person name="Wang G."/>
            <person name="Xiao Y."/>
        </authorList>
    </citation>
    <scope>NUCLEOTIDE SEQUENCE [LARGE SCALE GENOMIC DNA]</scope>
    <source>
        <strain evidence="2 3">36-1</strain>
    </source>
</reference>
<evidence type="ECO:0008006" key="4">
    <source>
        <dbReference type="Google" id="ProtNLM"/>
    </source>
</evidence>
<evidence type="ECO:0000256" key="1">
    <source>
        <dbReference type="SAM" id="Phobius"/>
    </source>
</evidence>
<dbReference type="Proteomes" id="UP000245956">
    <property type="component" value="Unassembled WGS sequence"/>
</dbReference>
<dbReference type="AlphaFoldDB" id="A0A2U3DYY0"/>
<protein>
    <recommendedName>
        <fullName evidence="4">PSI domain-containing protein</fullName>
    </recommendedName>
</protein>
<proteinExistence type="predicted"/>